<evidence type="ECO:0000313" key="3">
    <source>
        <dbReference type="Proteomes" id="UP000299102"/>
    </source>
</evidence>
<dbReference type="OrthoDB" id="6288734at2759"/>
<dbReference type="Proteomes" id="UP000299102">
    <property type="component" value="Unassembled WGS sequence"/>
</dbReference>
<accession>A0A4C1T3E5</accession>
<protein>
    <submittedName>
        <fullName evidence="2">Uncharacterized protein</fullName>
    </submittedName>
</protein>
<reference evidence="2 3" key="1">
    <citation type="journal article" date="2019" name="Commun. Biol.">
        <title>The bagworm genome reveals a unique fibroin gene that provides high tensile strength.</title>
        <authorList>
            <person name="Kono N."/>
            <person name="Nakamura H."/>
            <person name="Ohtoshi R."/>
            <person name="Tomita M."/>
            <person name="Numata K."/>
            <person name="Arakawa K."/>
        </authorList>
    </citation>
    <scope>NUCLEOTIDE SEQUENCE [LARGE SCALE GENOMIC DNA]</scope>
</reference>
<evidence type="ECO:0000313" key="2">
    <source>
        <dbReference type="EMBL" id="GBP08090.1"/>
    </source>
</evidence>
<feature type="compositionally biased region" description="Polar residues" evidence="1">
    <location>
        <begin position="89"/>
        <end position="99"/>
    </location>
</feature>
<feature type="region of interest" description="Disordered" evidence="1">
    <location>
        <begin position="80"/>
        <end position="104"/>
    </location>
</feature>
<organism evidence="2 3">
    <name type="scientific">Eumeta variegata</name>
    <name type="common">Bagworm moth</name>
    <name type="synonym">Eumeta japonica</name>
    <dbReference type="NCBI Taxonomy" id="151549"/>
    <lineage>
        <taxon>Eukaryota</taxon>
        <taxon>Metazoa</taxon>
        <taxon>Ecdysozoa</taxon>
        <taxon>Arthropoda</taxon>
        <taxon>Hexapoda</taxon>
        <taxon>Insecta</taxon>
        <taxon>Pterygota</taxon>
        <taxon>Neoptera</taxon>
        <taxon>Endopterygota</taxon>
        <taxon>Lepidoptera</taxon>
        <taxon>Glossata</taxon>
        <taxon>Ditrysia</taxon>
        <taxon>Tineoidea</taxon>
        <taxon>Psychidae</taxon>
        <taxon>Oiketicinae</taxon>
        <taxon>Eumeta</taxon>
    </lineage>
</organism>
<keyword evidence="3" id="KW-1185">Reference proteome</keyword>
<name>A0A4C1T3E5_EUMVA</name>
<dbReference type="AlphaFoldDB" id="A0A4C1T3E5"/>
<evidence type="ECO:0000256" key="1">
    <source>
        <dbReference type="SAM" id="MobiDB-lite"/>
    </source>
</evidence>
<comment type="caution">
    <text evidence="2">The sequence shown here is derived from an EMBL/GenBank/DDBJ whole genome shotgun (WGS) entry which is preliminary data.</text>
</comment>
<proteinExistence type="predicted"/>
<gene>
    <name evidence="2" type="ORF">EVAR_101389_1</name>
</gene>
<dbReference type="EMBL" id="BGZK01004280">
    <property type="protein sequence ID" value="GBP08090.1"/>
    <property type="molecule type" value="Genomic_DNA"/>
</dbReference>
<sequence>MSSHFGKIKKIADINTKLSPSSSGNKLNIKLTRDNSRSSNWKISSYPSNEIIVDTIDLCTSDEEDVDEDNQNKLCSSNLSSVANKSSLGPSSNITPPSDNKNNKFNKNALKTLHNATVTDIEKQLNLTVDSSFLVDSRIKIYTPVSKITTVPHV</sequence>